<feature type="compositionally biased region" description="Basic and acidic residues" evidence="1">
    <location>
        <begin position="83"/>
        <end position="175"/>
    </location>
</feature>
<reference evidence="3 4" key="1">
    <citation type="journal article" date="2019" name="Microbiol. Resour. Announc.">
        <title>Complete Genome Sequence of Halomonas sulfidaeris Strain Esulfide1 Isolated from a Metal Sulfide Rock at a Depth of 2,200 Meters, Obtained Using Nanopore Sequencing.</title>
        <authorList>
            <person name="Saito M."/>
            <person name="Nishigata A."/>
            <person name="Galipon J."/>
            <person name="Arakawa K."/>
        </authorList>
    </citation>
    <scope>NUCLEOTIDE SEQUENCE [LARGE SCALE GENOMIC DNA]</scope>
    <source>
        <strain evidence="3 4">ATCC BAA-803</strain>
    </source>
</reference>
<feature type="compositionally biased region" description="Basic and acidic residues" evidence="1">
    <location>
        <begin position="56"/>
        <end position="68"/>
    </location>
</feature>
<dbReference type="KEGG" id="hsr:HSBAA_06800"/>
<dbReference type="PROSITE" id="PS51257">
    <property type="entry name" value="PROKAR_LIPOPROTEIN"/>
    <property type="match status" value="1"/>
</dbReference>
<gene>
    <name evidence="3" type="ORF">HSBAA_06800</name>
</gene>
<evidence type="ECO:0000256" key="2">
    <source>
        <dbReference type="SAM" id="Phobius"/>
    </source>
</evidence>
<organism evidence="3 4">
    <name type="scientific">Vreelandella sulfidaeris</name>
    <dbReference type="NCBI Taxonomy" id="115553"/>
    <lineage>
        <taxon>Bacteria</taxon>
        <taxon>Pseudomonadati</taxon>
        <taxon>Pseudomonadota</taxon>
        <taxon>Gammaproteobacteria</taxon>
        <taxon>Oceanospirillales</taxon>
        <taxon>Halomonadaceae</taxon>
        <taxon>Vreelandella</taxon>
    </lineage>
</organism>
<keyword evidence="2" id="KW-0472">Membrane</keyword>
<feature type="region of interest" description="Disordered" evidence="1">
    <location>
        <begin position="52"/>
        <end position="175"/>
    </location>
</feature>
<dbReference type="Proteomes" id="UP000320231">
    <property type="component" value="Chromosome"/>
</dbReference>
<dbReference type="PRINTS" id="PR01217">
    <property type="entry name" value="PRICHEXTENSN"/>
</dbReference>
<evidence type="ECO:0000313" key="4">
    <source>
        <dbReference type="Proteomes" id="UP000320231"/>
    </source>
</evidence>
<proteinExistence type="predicted"/>
<name>A0A455U761_9GAMM</name>
<keyword evidence="2" id="KW-1133">Transmembrane helix</keyword>
<evidence type="ECO:0000313" key="3">
    <source>
        <dbReference type="EMBL" id="BBI59374.1"/>
    </source>
</evidence>
<protein>
    <submittedName>
        <fullName evidence="3">Uncharacterized protein</fullName>
    </submittedName>
</protein>
<feature type="transmembrane region" description="Helical" evidence="2">
    <location>
        <begin position="12"/>
        <end position="28"/>
    </location>
</feature>
<dbReference type="AlphaFoldDB" id="A0A455U761"/>
<sequence>MRREEDEREERCFVMLWIVAGCLSKVLVGGGRMVTMFTFLVGCPMFSFLKRKKKHDSQEKPQDQRDPNDLPSSPEEAPTVEPTRPEVEPEPTKPEVEPEPTKPEVEPEPTKPEVEPEPVKPEVEPEPTKPEVEPEPVKPEVEPEPTKPEVEPEPTKPEVEPEPVKPQEKPVAEKG</sequence>
<accession>A0A455U761</accession>
<keyword evidence="2" id="KW-0812">Transmembrane</keyword>
<dbReference type="EMBL" id="AP019514">
    <property type="protein sequence ID" value="BBI59374.1"/>
    <property type="molecule type" value="Genomic_DNA"/>
</dbReference>
<evidence type="ECO:0000256" key="1">
    <source>
        <dbReference type="SAM" id="MobiDB-lite"/>
    </source>
</evidence>